<dbReference type="GO" id="GO:0005737">
    <property type="term" value="C:cytoplasm"/>
    <property type="evidence" value="ECO:0007669"/>
    <property type="project" value="UniProtKB-SubCell"/>
</dbReference>
<dbReference type="Pfam" id="PF00106">
    <property type="entry name" value="adh_short"/>
    <property type="match status" value="1"/>
</dbReference>
<dbReference type="PANTHER" id="PTHR44085:SF2">
    <property type="entry name" value="SEPIAPTERIN REDUCTASE"/>
    <property type="match status" value="1"/>
</dbReference>
<dbReference type="InterPro" id="IPR036291">
    <property type="entry name" value="NAD(P)-bd_dom_sf"/>
</dbReference>
<proteinExistence type="predicted"/>
<comment type="subcellular location">
    <subcellularLocation>
        <location evidence="1">Cytoplasm</location>
    </subcellularLocation>
</comment>
<dbReference type="Proteomes" id="UP001162156">
    <property type="component" value="Unassembled WGS sequence"/>
</dbReference>
<accession>A0AAV8Y6Z2</accession>
<evidence type="ECO:0000256" key="1">
    <source>
        <dbReference type="ARBA" id="ARBA00004496"/>
    </source>
</evidence>
<organism evidence="5 6">
    <name type="scientific">Rhamnusium bicolor</name>
    <dbReference type="NCBI Taxonomy" id="1586634"/>
    <lineage>
        <taxon>Eukaryota</taxon>
        <taxon>Metazoa</taxon>
        <taxon>Ecdysozoa</taxon>
        <taxon>Arthropoda</taxon>
        <taxon>Hexapoda</taxon>
        <taxon>Insecta</taxon>
        <taxon>Pterygota</taxon>
        <taxon>Neoptera</taxon>
        <taxon>Endopterygota</taxon>
        <taxon>Coleoptera</taxon>
        <taxon>Polyphaga</taxon>
        <taxon>Cucujiformia</taxon>
        <taxon>Chrysomeloidea</taxon>
        <taxon>Cerambycidae</taxon>
        <taxon>Lepturinae</taxon>
        <taxon>Rhagiini</taxon>
        <taxon>Rhamnusium</taxon>
    </lineage>
</organism>
<evidence type="ECO:0000313" key="6">
    <source>
        <dbReference type="Proteomes" id="UP001162156"/>
    </source>
</evidence>
<evidence type="ECO:0008006" key="7">
    <source>
        <dbReference type="Google" id="ProtNLM"/>
    </source>
</evidence>
<reference evidence="5" key="1">
    <citation type="journal article" date="2023" name="Insect Mol. Biol.">
        <title>Genome sequencing provides insights into the evolution of gene families encoding plant cell wall-degrading enzymes in longhorned beetles.</title>
        <authorList>
            <person name="Shin N.R."/>
            <person name="Okamura Y."/>
            <person name="Kirsch R."/>
            <person name="Pauchet Y."/>
        </authorList>
    </citation>
    <scope>NUCLEOTIDE SEQUENCE</scope>
    <source>
        <strain evidence="5">RBIC_L_NR</strain>
    </source>
</reference>
<dbReference type="AlphaFoldDB" id="A0AAV8Y6Z2"/>
<dbReference type="EMBL" id="JANEYF010002419">
    <property type="protein sequence ID" value="KAJ8946791.1"/>
    <property type="molecule type" value="Genomic_DNA"/>
</dbReference>
<comment type="caution">
    <text evidence="5">The sequence shown here is derived from an EMBL/GenBank/DDBJ whole genome shotgun (WGS) entry which is preliminary data.</text>
</comment>
<dbReference type="InterPro" id="IPR051721">
    <property type="entry name" value="Biopterin_syn/organic_redct"/>
</dbReference>
<dbReference type="GO" id="GO:0004757">
    <property type="term" value="F:sepiapterin reductase (NADP+) activity"/>
    <property type="evidence" value="ECO:0007669"/>
    <property type="project" value="TreeGrafter"/>
</dbReference>
<dbReference type="SUPFAM" id="SSF51735">
    <property type="entry name" value="NAD(P)-binding Rossmann-fold domains"/>
    <property type="match status" value="1"/>
</dbReference>
<keyword evidence="4" id="KW-0560">Oxidoreductase</keyword>
<dbReference type="InterPro" id="IPR002347">
    <property type="entry name" value="SDR_fam"/>
</dbReference>
<evidence type="ECO:0000256" key="3">
    <source>
        <dbReference type="ARBA" id="ARBA00022857"/>
    </source>
</evidence>
<dbReference type="Gene3D" id="3.40.50.720">
    <property type="entry name" value="NAD(P)-binding Rossmann-like Domain"/>
    <property type="match status" value="1"/>
</dbReference>
<name>A0AAV8Y6Z2_9CUCU</name>
<evidence type="ECO:0000256" key="2">
    <source>
        <dbReference type="ARBA" id="ARBA00022490"/>
    </source>
</evidence>
<dbReference type="GO" id="GO:0006729">
    <property type="term" value="P:tetrahydrobiopterin biosynthetic process"/>
    <property type="evidence" value="ECO:0007669"/>
    <property type="project" value="TreeGrafter"/>
</dbReference>
<evidence type="ECO:0000256" key="4">
    <source>
        <dbReference type="ARBA" id="ARBA00023002"/>
    </source>
</evidence>
<protein>
    <recommendedName>
        <fullName evidence="7">Sepiapterin reductase</fullName>
    </recommendedName>
</protein>
<keyword evidence="2" id="KW-0963">Cytoplasm</keyword>
<gene>
    <name evidence="5" type="ORF">NQ314_008774</name>
</gene>
<dbReference type="PANTHER" id="PTHR44085">
    <property type="entry name" value="SEPIAPTERIN REDUCTASE"/>
    <property type="match status" value="1"/>
</dbReference>
<evidence type="ECO:0000313" key="5">
    <source>
        <dbReference type="EMBL" id="KAJ8946791.1"/>
    </source>
</evidence>
<sequence length="206" mass="23107">MVDKSITVQTYALDLLKPEAIEFNNIFEKILASVDTAGIEFGLIFHNAGHIGTLKQTTDLTDLKAWREYYDLNLFSVSLLNSVFIKQIRPIAPQLVVVNITSLCGRSPTVNLAMYGSGKAARELFFKVLAIEEPKIIVLNYSPGPVDTDMFDSIINEAQSEVLKKSFKEVKETTVLTTEQTVNKMLEILENGDFKTGDTVDYYDRI</sequence>
<keyword evidence="3" id="KW-0521">NADP</keyword>
<keyword evidence="6" id="KW-1185">Reference proteome</keyword>